<sequence length="53" mass="6135">MGRSERTWRIILLQRKQKNTNTFPFAQGFETPIERKFGKSLALQQLGTVDLPS</sequence>
<name>M7XZI0_9BACT</name>
<dbReference type="Proteomes" id="UP000010953">
    <property type="component" value="Unassembled WGS sequence"/>
</dbReference>
<organism evidence="1 2">
    <name type="scientific">Mariniradius saccharolyticus AK6</name>
    <dbReference type="NCBI Taxonomy" id="1239962"/>
    <lineage>
        <taxon>Bacteria</taxon>
        <taxon>Pseudomonadati</taxon>
        <taxon>Bacteroidota</taxon>
        <taxon>Cytophagia</taxon>
        <taxon>Cytophagales</taxon>
        <taxon>Cyclobacteriaceae</taxon>
        <taxon>Mariniradius</taxon>
    </lineage>
</organism>
<dbReference type="InParanoid" id="M7XZI0"/>
<proteinExistence type="predicted"/>
<dbReference type="EMBL" id="AMZY02000008">
    <property type="protein sequence ID" value="EMS33887.1"/>
    <property type="molecule type" value="Genomic_DNA"/>
</dbReference>
<comment type="caution">
    <text evidence="1">The sequence shown here is derived from an EMBL/GenBank/DDBJ whole genome shotgun (WGS) entry which is preliminary data.</text>
</comment>
<protein>
    <submittedName>
        <fullName evidence="1">Uncharacterized protein</fullName>
    </submittedName>
</protein>
<accession>M7XZI0</accession>
<evidence type="ECO:0000313" key="2">
    <source>
        <dbReference type="Proteomes" id="UP000010953"/>
    </source>
</evidence>
<reference evidence="1" key="1">
    <citation type="submission" date="2013-01" db="EMBL/GenBank/DDBJ databases">
        <title>Genome assembly of Mariniradius saccharolyticus AK6.</title>
        <authorList>
            <person name="Vaidya B."/>
            <person name="Khatri I."/>
            <person name="Tanuku N.R.S."/>
            <person name="Subramanian S."/>
            <person name="Pinnaka A."/>
        </authorList>
    </citation>
    <scope>NUCLEOTIDE SEQUENCE [LARGE SCALE GENOMIC DNA]</scope>
    <source>
        <strain evidence="1">AK6</strain>
    </source>
</reference>
<dbReference type="AlphaFoldDB" id="M7XZI0"/>
<evidence type="ECO:0000313" key="1">
    <source>
        <dbReference type="EMBL" id="EMS33887.1"/>
    </source>
</evidence>
<keyword evidence="2" id="KW-1185">Reference proteome</keyword>
<gene>
    <name evidence="1" type="ORF">C943_04206</name>
</gene>